<dbReference type="PATRIC" id="fig|40335.7.peg.96"/>
<dbReference type="Proteomes" id="UP000054693">
    <property type="component" value="Unassembled WGS sequence"/>
</dbReference>
<dbReference type="Gene3D" id="2.160.10.10">
    <property type="entry name" value="Hexapeptide repeat proteins"/>
    <property type="match status" value="1"/>
</dbReference>
<dbReference type="EMBL" id="LNZA01000001">
    <property type="protein sequence ID" value="KTD72246.1"/>
    <property type="molecule type" value="Genomic_DNA"/>
</dbReference>
<sequence>MKRLLKLFYMPFNWLHAILWPVSYAKKIGVNINGKVAIYGSSHGMFSSEPYLVTLGDNVIIAIGAKFICHDGPVDLFRNRIPDLELAGEIIVGNNVFIGTGALILYDVKIGDNCIIGANAIITKDVPSGSVVAGSPARVIGTTEAFLEKAQLKSLKIGHLKGKEKVAAYKKIFNKF</sequence>
<keyword evidence="3" id="KW-1185">Reference proteome</keyword>
<dbReference type="GO" id="GO:0016740">
    <property type="term" value="F:transferase activity"/>
    <property type="evidence" value="ECO:0007669"/>
    <property type="project" value="UniProtKB-KW"/>
</dbReference>
<dbReference type="Pfam" id="PF00132">
    <property type="entry name" value="Hexapep"/>
    <property type="match status" value="1"/>
</dbReference>
<evidence type="ECO:0000313" key="3">
    <source>
        <dbReference type="Proteomes" id="UP000054693"/>
    </source>
</evidence>
<reference evidence="2 3" key="1">
    <citation type="submission" date="2015-11" db="EMBL/GenBank/DDBJ databases">
        <title>Genomic analysis of 38 Legionella species identifies large and diverse effector repertoires.</title>
        <authorList>
            <person name="Burstein D."/>
            <person name="Amaro F."/>
            <person name="Zusman T."/>
            <person name="Lifshitz Z."/>
            <person name="Cohen O."/>
            <person name="Gilbert J.A."/>
            <person name="Pupko T."/>
            <person name="Shuman H.A."/>
            <person name="Segal G."/>
        </authorList>
    </citation>
    <scope>NUCLEOTIDE SEQUENCE [LARGE SCALE GENOMIC DNA]</scope>
    <source>
        <strain evidence="2 3">ATCC 49180</strain>
    </source>
</reference>
<protein>
    <submittedName>
        <fullName evidence="2">Chloramphenicol acetyltransferase</fullName>
    </submittedName>
</protein>
<dbReference type="PANTHER" id="PTHR43300:SF11">
    <property type="entry name" value="ACETYLTRANSFERASE RV3034C-RELATED"/>
    <property type="match status" value="1"/>
</dbReference>
<dbReference type="InterPro" id="IPR050179">
    <property type="entry name" value="Trans_hexapeptide_repeat"/>
</dbReference>
<keyword evidence="2" id="KW-0808">Transferase</keyword>
<comment type="caution">
    <text evidence="2">The sequence shown here is derived from an EMBL/GenBank/DDBJ whole genome shotgun (WGS) entry which is preliminary data.</text>
</comment>
<comment type="similarity">
    <text evidence="1">Belongs to the transferase hexapeptide repeat family.</text>
</comment>
<dbReference type="RefSeq" id="WP_058519407.1">
    <property type="nucleotide sequence ID" value="NZ_CAAAIP010000005.1"/>
</dbReference>
<organism evidence="2 3">
    <name type="scientific">Legionella tucsonensis</name>
    <dbReference type="NCBI Taxonomy" id="40335"/>
    <lineage>
        <taxon>Bacteria</taxon>
        <taxon>Pseudomonadati</taxon>
        <taxon>Pseudomonadota</taxon>
        <taxon>Gammaproteobacteria</taxon>
        <taxon>Legionellales</taxon>
        <taxon>Legionellaceae</taxon>
        <taxon>Legionella</taxon>
    </lineage>
</organism>
<name>A0A0W0ZTK2_9GAMM</name>
<dbReference type="AlphaFoldDB" id="A0A0W0ZTK2"/>
<gene>
    <name evidence="2" type="ORF">Ltuc_0093</name>
</gene>
<dbReference type="InterPro" id="IPR001451">
    <property type="entry name" value="Hexapep"/>
</dbReference>
<dbReference type="SUPFAM" id="SSF51161">
    <property type="entry name" value="Trimeric LpxA-like enzymes"/>
    <property type="match status" value="1"/>
</dbReference>
<evidence type="ECO:0000256" key="1">
    <source>
        <dbReference type="ARBA" id="ARBA00007274"/>
    </source>
</evidence>
<proteinExistence type="inferred from homology"/>
<dbReference type="PANTHER" id="PTHR43300">
    <property type="entry name" value="ACETYLTRANSFERASE"/>
    <property type="match status" value="1"/>
</dbReference>
<accession>A0A0W0ZTK2</accession>
<evidence type="ECO:0000313" key="2">
    <source>
        <dbReference type="EMBL" id="KTD72246.1"/>
    </source>
</evidence>
<dbReference type="STRING" id="40335.Ltuc_0093"/>
<dbReference type="CDD" id="cd04647">
    <property type="entry name" value="LbH_MAT_like"/>
    <property type="match status" value="1"/>
</dbReference>
<dbReference type="InterPro" id="IPR011004">
    <property type="entry name" value="Trimer_LpxA-like_sf"/>
</dbReference>